<gene>
    <name evidence="2" type="ORF">VKT23_019988</name>
</gene>
<protein>
    <submittedName>
        <fullName evidence="2">Uncharacterized protein</fullName>
    </submittedName>
</protein>
<feature type="compositionally biased region" description="Low complexity" evidence="1">
    <location>
        <begin position="359"/>
        <end position="369"/>
    </location>
</feature>
<dbReference type="EMBL" id="JBANRG010000116">
    <property type="protein sequence ID" value="KAK7434801.1"/>
    <property type="molecule type" value="Genomic_DNA"/>
</dbReference>
<feature type="region of interest" description="Disordered" evidence="1">
    <location>
        <begin position="353"/>
        <end position="409"/>
    </location>
</feature>
<dbReference type="Proteomes" id="UP001498398">
    <property type="component" value="Unassembled WGS sequence"/>
</dbReference>
<evidence type="ECO:0000313" key="2">
    <source>
        <dbReference type="EMBL" id="KAK7434801.1"/>
    </source>
</evidence>
<accession>A0ABR1IN25</accession>
<organism evidence="2 3">
    <name type="scientific">Marasmiellus scandens</name>
    <dbReference type="NCBI Taxonomy" id="2682957"/>
    <lineage>
        <taxon>Eukaryota</taxon>
        <taxon>Fungi</taxon>
        <taxon>Dikarya</taxon>
        <taxon>Basidiomycota</taxon>
        <taxon>Agaricomycotina</taxon>
        <taxon>Agaricomycetes</taxon>
        <taxon>Agaricomycetidae</taxon>
        <taxon>Agaricales</taxon>
        <taxon>Marasmiineae</taxon>
        <taxon>Omphalotaceae</taxon>
        <taxon>Marasmiellus</taxon>
    </lineage>
</organism>
<keyword evidence="3" id="KW-1185">Reference proteome</keyword>
<evidence type="ECO:0000313" key="3">
    <source>
        <dbReference type="Proteomes" id="UP001498398"/>
    </source>
</evidence>
<proteinExistence type="predicted"/>
<comment type="caution">
    <text evidence="2">The sequence shown here is derived from an EMBL/GenBank/DDBJ whole genome shotgun (WGS) entry which is preliminary data.</text>
</comment>
<sequence>MAHPTLSQPLADGPESLVGAQGLPTLAHIPNTFTHSLSRQNPRKTSPFLLLSFRCIIIDSEEFDARTIHGARNVSIHKSPDSEEDNVIDKQEIDTLQELWEEAGSVNRVAFVQYFPHSAVYRTGNFSTCPSVHFGNTGTLSRSDAAVKTFSGDGEHILGTKADAKSRLAREAVFSFYNTLAQTGLFLPGMSATQLLNQICYQEASESDSSSLLWKGVQPLELDATVPAHRERIFTLRSYLSWYYQLRQSLLLNISQNDFFSIQRELVKMQNLSSLKDSTLFAQKPVDYLRSVNIPSKNLHLSVQPAQAISSKEDSFATAFQQSIPSISTSEFESDPTPLLNHPTRRGKTRLAVANPATSQSSSGISTPSALAKGKSVDRKRAASSTIQKPAFQTKKARTKNQNVSGLAPDDPGLVNQLVNIGRQTYGDYLVEKIFDHVCNLIYLSLGIF</sequence>
<name>A0ABR1IN25_9AGAR</name>
<reference evidence="2 3" key="1">
    <citation type="submission" date="2024-01" db="EMBL/GenBank/DDBJ databases">
        <title>A draft genome for the cacao thread blight pathogen Marasmiellus scandens.</title>
        <authorList>
            <person name="Baruah I.K."/>
            <person name="Leung J."/>
            <person name="Bukari Y."/>
            <person name="Amoako-Attah I."/>
            <person name="Meinhardt L.W."/>
            <person name="Bailey B.A."/>
            <person name="Cohen S.P."/>
        </authorList>
    </citation>
    <scope>NUCLEOTIDE SEQUENCE [LARGE SCALE GENOMIC DNA]</scope>
    <source>
        <strain evidence="2 3">GH-19</strain>
    </source>
</reference>
<evidence type="ECO:0000256" key="1">
    <source>
        <dbReference type="SAM" id="MobiDB-lite"/>
    </source>
</evidence>